<dbReference type="AlphaFoldDB" id="A0A3L7J1L8"/>
<dbReference type="Proteomes" id="UP000282460">
    <property type="component" value="Unassembled WGS sequence"/>
</dbReference>
<organism evidence="3 4">
    <name type="scientific">Mycetocola zhadangensis</name>
    <dbReference type="NCBI Taxonomy" id="1164595"/>
    <lineage>
        <taxon>Bacteria</taxon>
        <taxon>Bacillati</taxon>
        <taxon>Actinomycetota</taxon>
        <taxon>Actinomycetes</taxon>
        <taxon>Micrococcales</taxon>
        <taxon>Microbacteriaceae</taxon>
        <taxon>Mycetocola</taxon>
    </lineage>
</organism>
<feature type="transmembrane region" description="Helical" evidence="2">
    <location>
        <begin position="85"/>
        <end position="104"/>
    </location>
</feature>
<comment type="caution">
    <text evidence="3">The sequence shown here is derived from an EMBL/GenBank/DDBJ whole genome shotgun (WGS) entry which is preliminary data.</text>
</comment>
<keyword evidence="4" id="KW-1185">Reference proteome</keyword>
<accession>A0A3L7J1L8</accession>
<evidence type="ECO:0000313" key="3">
    <source>
        <dbReference type="EMBL" id="RLQ84344.1"/>
    </source>
</evidence>
<dbReference type="EMBL" id="RCWJ01000002">
    <property type="protein sequence ID" value="RLQ84344.1"/>
    <property type="molecule type" value="Genomic_DNA"/>
</dbReference>
<feature type="transmembrane region" description="Helical" evidence="2">
    <location>
        <begin position="52"/>
        <end position="73"/>
    </location>
</feature>
<reference evidence="3 4" key="1">
    <citation type="submission" date="2018-10" db="EMBL/GenBank/DDBJ databases">
        <authorList>
            <person name="Li J."/>
        </authorList>
    </citation>
    <scope>NUCLEOTIDE SEQUENCE [LARGE SCALE GENOMIC DNA]</scope>
    <source>
        <strain evidence="3 4">ZD1-4</strain>
    </source>
</reference>
<gene>
    <name evidence="3" type="ORF">D9V28_09100</name>
</gene>
<evidence type="ECO:0000313" key="4">
    <source>
        <dbReference type="Proteomes" id="UP000282460"/>
    </source>
</evidence>
<name>A0A3L7J1L8_9MICO</name>
<keyword evidence="2" id="KW-0812">Transmembrane</keyword>
<keyword evidence="2" id="KW-1133">Transmembrane helix</keyword>
<feature type="region of interest" description="Disordered" evidence="1">
    <location>
        <begin position="159"/>
        <end position="182"/>
    </location>
</feature>
<feature type="transmembrane region" description="Helical" evidence="2">
    <location>
        <begin position="128"/>
        <end position="148"/>
    </location>
</feature>
<evidence type="ECO:0000256" key="1">
    <source>
        <dbReference type="SAM" id="MobiDB-lite"/>
    </source>
</evidence>
<evidence type="ECO:0000256" key="2">
    <source>
        <dbReference type="SAM" id="Phobius"/>
    </source>
</evidence>
<sequence length="182" mass="17857">MALAALGAGLVHLAVAAGSPLVAAVLVGAVGIGELGWGLAILSRGRVLTPTVALIGSLAPVALWGLLMTVRVAGGLSATTDWVPVGPLAAASLLSLSVAVVLSVDRRRRKTGGRAGPPARTATRPGRFLLGMLLGAMAVAGLVTPALAATNAGTYAVPHGEHSTVPAGNELNSPGPGTHSAH</sequence>
<proteinExistence type="predicted"/>
<protein>
    <submittedName>
        <fullName evidence="3">Uncharacterized protein</fullName>
    </submittedName>
</protein>
<keyword evidence="2" id="KW-0472">Membrane</keyword>